<dbReference type="EMBL" id="CP000852">
    <property type="protein sequence ID" value="ABW02005.1"/>
    <property type="molecule type" value="Genomic_DNA"/>
</dbReference>
<evidence type="ECO:0000256" key="14">
    <source>
        <dbReference type="ARBA" id="ARBA00073228"/>
    </source>
</evidence>
<accession>A8MDZ9</accession>
<keyword evidence="4" id="KW-0479">Metal-binding</keyword>
<evidence type="ECO:0000256" key="11">
    <source>
        <dbReference type="ARBA" id="ARBA00048236"/>
    </source>
</evidence>
<organism evidence="18 19">
    <name type="scientific">Caldivirga maquilingensis (strain ATCC 700844 / DSM 13496 / JCM 10307 / IC-167)</name>
    <dbReference type="NCBI Taxonomy" id="397948"/>
    <lineage>
        <taxon>Archaea</taxon>
        <taxon>Thermoproteota</taxon>
        <taxon>Thermoprotei</taxon>
        <taxon>Thermoproteales</taxon>
        <taxon>Thermoproteaceae</taxon>
        <taxon>Caldivirga</taxon>
    </lineage>
</organism>
<dbReference type="STRING" id="397948.Cmaq_1178"/>
<dbReference type="SUPFAM" id="SSF55729">
    <property type="entry name" value="Acyl-CoA N-acyltransferases (Nat)"/>
    <property type="match status" value="1"/>
</dbReference>
<dbReference type="Proteomes" id="UP000001137">
    <property type="component" value="Chromosome"/>
</dbReference>
<dbReference type="AlphaFoldDB" id="A8MDZ9"/>
<evidence type="ECO:0000256" key="16">
    <source>
        <dbReference type="ARBA" id="ARBA00080792"/>
    </source>
</evidence>
<evidence type="ECO:0000256" key="2">
    <source>
        <dbReference type="ARBA" id="ARBA00022490"/>
    </source>
</evidence>
<dbReference type="OrthoDB" id="43754at2157"/>
<comment type="subunit">
    <text evidence="1">Homodimer.</text>
</comment>
<dbReference type="Gene3D" id="3.40.630.30">
    <property type="match status" value="1"/>
</dbReference>
<dbReference type="Pfam" id="PF00583">
    <property type="entry name" value="Acetyltransf_1"/>
    <property type="match status" value="1"/>
</dbReference>
<dbReference type="PROSITE" id="PS51186">
    <property type="entry name" value="GNAT"/>
    <property type="match status" value="1"/>
</dbReference>
<evidence type="ECO:0000259" key="17">
    <source>
        <dbReference type="PROSITE" id="PS51186"/>
    </source>
</evidence>
<evidence type="ECO:0000256" key="10">
    <source>
        <dbReference type="ARBA" id="ARBA00047491"/>
    </source>
</evidence>
<keyword evidence="6" id="KW-0012">Acyltransferase</keyword>
<dbReference type="GeneID" id="5709330"/>
<evidence type="ECO:0000313" key="19">
    <source>
        <dbReference type="Proteomes" id="UP000001137"/>
    </source>
</evidence>
<evidence type="ECO:0000256" key="15">
    <source>
        <dbReference type="ARBA" id="ARBA00076912"/>
    </source>
</evidence>
<keyword evidence="19" id="KW-1185">Reference proteome</keyword>
<dbReference type="FunFam" id="3.40.630.30:FF:000200">
    <property type="entry name" value="N-alpha-acetyltransferase"/>
    <property type="match status" value="1"/>
</dbReference>
<dbReference type="HOGENOM" id="CLU_013985_23_0_2"/>
<dbReference type="InterPro" id="IPR045047">
    <property type="entry name" value="Ard1-like"/>
</dbReference>
<dbReference type="InterPro" id="IPR016181">
    <property type="entry name" value="Acyl_CoA_acyltransferase"/>
</dbReference>
<dbReference type="NCBIfam" id="TIGR01575">
    <property type="entry name" value="rimI"/>
    <property type="match status" value="1"/>
</dbReference>
<evidence type="ECO:0000256" key="3">
    <source>
        <dbReference type="ARBA" id="ARBA00022679"/>
    </source>
</evidence>
<keyword evidence="3 18" id="KW-0808">Transferase</keyword>
<keyword evidence="5" id="KW-0862">Zinc</keyword>
<sequence length="179" mass="20405">MGVVTEKLEGAEEITGKGGVKFIIKEFDMSDLEDVIRINRAVLPENYPSYFFVEHHLSFPKAFIVAKVNGETAGYVMSRVEFGWSNLRKGSIVRKGHIVSIGVLPQYRRIGIGYNLMVRSMRAMKHFYKASEVYLEVRVSNKPAISLYEKLGYVIVDVVKGYYHDGEDAYIMAAYLDKY</sequence>
<dbReference type="KEGG" id="cma:Cmaq_1178"/>
<evidence type="ECO:0000256" key="13">
    <source>
        <dbReference type="ARBA" id="ARBA00051494"/>
    </source>
</evidence>
<dbReference type="GO" id="GO:0120518">
    <property type="term" value="F:protein N-terminal-methionine acetyltransferase activity"/>
    <property type="evidence" value="ECO:0007669"/>
    <property type="project" value="UniProtKB-EC"/>
</dbReference>
<comment type="catalytic activity">
    <reaction evidence="11">
        <text>N-terminal L-alanyl-[protein] + acetyl-CoA = N-terminal N(alpha)-acetyl-L-alanyl-[protein] + CoA + H(+)</text>
        <dbReference type="Rhea" id="RHEA:50500"/>
        <dbReference type="Rhea" id="RHEA-COMP:12701"/>
        <dbReference type="Rhea" id="RHEA-COMP:12702"/>
        <dbReference type="ChEBI" id="CHEBI:15378"/>
        <dbReference type="ChEBI" id="CHEBI:57287"/>
        <dbReference type="ChEBI" id="CHEBI:57288"/>
        <dbReference type="ChEBI" id="CHEBI:64718"/>
        <dbReference type="ChEBI" id="CHEBI:83683"/>
        <dbReference type="EC" id="2.3.1.255"/>
    </reaction>
</comment>
<comment type="similarity">
    <text evidence="7">Belongs to the acetyltransferase family. ARD1 subfamily.</text>
</comment>
<proteinExistence type="inferred from homology"/>
<dbReference type="CDD" id="cd04301">
    <property type="entry name" value="NAT_SF"/>
    <property type="match status" value="1"/>
</dbReference>
<gene>
    <name evidence="18" type="ordered locus">Cmaq_1178</name>
</gene>
<protein>
    <recommendedName>
        <fullName evidence="14">N-alpha-acetyltransferase</fullName>
        <ecNumber evidence="8">2.3.1.255</ecNumber>
        <ecNumber evidence="9">2.3.1.258</ecNumber>
    </recommendedName>
    <alternativeName>
        <fullName evidence="16">Amino-terminal acetyltransferase</fullName>
    </alternativeName>
    <alternativeName>
        <fullName evidence="15">N-terminal acetyltransferase</fullName>
    </alternativeName>
</protein>
<evidence type="ECO:0000256" key="4">
    <source>
        <dbReference type="ARBA" id="ARBA00022723"/>
    </source>
</evidence>
<evidence type="ECO:0000256" key="9">
    <source>
        <dbReference type="ARBA" id="ARBA00039121"/>
    </source>
</evidence>
<comment type="catalytic activity">
    <reaction evidence="12">
        <text>N-terminal L-methionyl-L-leucyl-[protein] + acetyl-CoA = N-terminal N(alpha)-acetyl-L-methionyl-L-leucyl-[protein] + CoA + H(+)</text>
        <dbReference type="Rhea" id="RHEA:50520"/>
        <dbReference type="Rhea" id="RHEA-COMP:12711"/>
        <dbReference type="Rhea" id="RHEA-COMP:12712"/>
        <dbReference type="ChEBI" id="CHEBI:15378"/>
        <dbReference type="ChEBI" id="CHEBI:57287"/>
        <dbReference type="ChEBI" id="CHEBI:57288"/>
        <dbReference type="ChEBI" id="CHEBI:133377"/>
        <dbReference type="ChEBI" id="CHEBI:133378"/>
        <dbReference type="EC" id="2.3.1.258"/>
    </reaction>
</comment>
<dbReference type="EC" id="2.3.1.258" evidence="9"/>
<name>A8MDZ9_CALMQ</name>
<dbReference type="PANTHER" id="PTHR23091:SF4">
    <property type="entry name" value="N-TERMINAL AMINO-ACID N(ALPHA)-ACETYLTRANSFERASE NATA"/>
    <property type="match status" value="1"/>
</dbReference>
<dbReference type="PANTHER" id="PTHR23091">
    <property type="entry name" value="N-TERMINAL ACETYLTRANSFERASE"/>
    <property type="match status" value="1"/>
</dbReference>
<evidence type="ECO:0000256" key="7">
    <source>
        <dbReference type="ARBA" id="ARBA00025786"/>
    </source>
</evidence>
<keyword evidence="2" id="KW-0963">Cytoplasm</keyword>
<evidence type="ECO:0000313" key="18">
    <source>
        <dbReference type="EMBL" id="ABW02005.1"/>
    </source>
</evidence>
<reference evidence="18 19" key="1">
    <citation type="submission" date="2007-10" db="EMBL/GenBank/DDBJ databases">
        <title>Complete sequence of Caldivirga maquilingensis IC-167.</title>
        <authorList>
            <consortium name="US DOE Joint Genome Institute"/>
            <person name="Copeland A."/>
            <person name="Lucas S."/>
            <person name="Lapidus A."/>
            <person name="Barry K."/>
            <person name="Glavina del Rio T."/>
            <person name="Dalin E."/>
            <person name="Tice H."/>
            <person name="Pitluck S."/>
            <person name="Saunders E."/>
            <person name="Brettin T."/>
            <person name="Bruce D."/>
            <person name="Detter J.C."/>
            <person name="Han C."/>
            <person name="Schmutz J."/>
            <person name="Larimer F."/>
            <person name="Land M."/>
            <person name="Hauser L."/>
            <person name="Kyrpides N."/>
            <person name="Ivanova N."/>
            <person name="Biddle J.F."/>
            <person name="Zhang Z."/>
            <person name="Fitz-Gibbon S.T."/>
            <person name="Lowe T.M."/>
            <person name="Saltikov C."/>
            <person name="House C.H."/>
            <person name="Richardson P."/>
        </authorList>
    </citation>
    <scope>NUCLEOTIDE SEQUENCE [LARGE SCALE GENOMIC DNA]</scope>
    <source>
        <strain evidence="19">ATCC 700844 / DSM 13496 / JCM 10307 / IC-167</strain>
    </source>
</reference>
<dbReference type="InterPro" id="IPR006464">
    <property type="entry name" value="AcTrfase_RimI/Ard1"/>
</dbReference>
<evidence type="ECO:0000256" key="5">
    <source>
        <dbReference type="ARBA" id="ARBA00022833"/>
    </source>
</evidence>
<comment type="catalytic activity">
    <reaction evidence="10">
        <text>N-terminal L-seryl-[protein] + acetyl-CoA = N-terminal N(alpha)-acetyl-L-seryl-[protein] + CoA + H(+)</text>
        <dbReference type="Rhea" id="RHEA:50504"/>
        <dbReference type="Rhea" id="RHEA-COMP:12703"/>
        <dbReference type="Rhea" id="RHEA-COMP:12704"/>
        <dbReference type="ChEBI" id="CHEBI:15378"/>
        <dbReference type="ChEBI" id="CHEBI:57287"/>
        <dbReference type="ChEBI" id="CHEBI:57288"/>
        <dbReference type="ChEBI" id="CHEBI:64738"/>
        <dbReference type="ChEBI" id="CHEBI:83690"/>
        <dbReference type="EC" id="2.3.1.255"/>
    </reaction>
</comment>
<evidence type="ECO:0000256" key="6">
    <source>
        <dbReference type="ARBA" id="ARBA00023315"/>
    </source>
</evidence>
<evidence type="ECO:0000256" key="8">
    <source>
        <dbReference type="ARBA" id="ARBA00026110"/>
    </source>
</evidence>
<dbReference type="GO" id="GO:0046872">
    <property type="term" value="F:metal ion binding"/>
    <property type="evidence" value="ECO:0007669"/>
    <property type="project" value="UniProtKB-KW"/>
</dbReference>
<dbReference type="RefSeq" id="WP_012186224.1">
    <property type="nucleotide sequence ID" value="NC_009954.1"/>
</dbReference>
<dbReference type="eggNOG" id="arCOG00833">
    <property type="taxonomic scope" value="Archaea"/>
</dbReference>
<dbReference type="InterPro" id="IPR000182">
    <property type="entry name" value="GNAT_dom"/>
</dbReference>
<dbReference type="EC" id="2.3.1.255" evidence="8"/>
<feature type="domain" description="N-acetyltransferase" evidence="17">
    <location>
        <begin position="22"/>
        <end position="177"/>
    </location>
</feature>
<evidence type="ECO:0000256" key="1">
    <source>
        <dbReference type="ARBA" id="ARBA00011738"/>
    </source>
</evidence>
<evidence type="ECO:0000256" key="12">
    <source>
        <dbReference type="ARBA" id="ARBA00049103"/>
    </source>
</evidence>
<comment type="catalytic activity">
    <reaction evidence="13">
        <text>N-terminal L-methionyl-L-glutamyl-[protein] + acetyl-CoA = N-terminal N(alpha)-acetyl-L-methionyl-L-glutamyl-[protein] + CoA + H(+)</text>
        <dbReference type="Rhea" id="RHEA:50488"/>
        <dbReference type="Rhea" id="RHEA-COMP:12696"/>
        <dbReference type="Rhea" id="RHEA-COMP:12697"/>
        <dbReference type="ChEBI" id="CHEBI:15378"/>
        <dbReference type="ChEBI" id="CHEBI:57287"/>
        <dbReference type="ChEBI" id="CHEBI:57288"/>
        <dbReference type="ChEBI" id="CHEBI:133359"/>
        <dbReference type="ChEBI" id="CHEBI:133360"/>
    </reaction>
</comment>
<dbReference type="GO" id="GO:0031415">
    <property type="term" value="C:NatA complex"/>
    <property type="evidence" value="ECO:0007669"/>
    <property type="project" value="InterPro"/>
</dbReference>